<sequence length="181" mass="20227">MGTQPLVTSMVILNTEGMRVCARYCNKSLFPDLESERAFERDLLKKVSATVTGHDEEIFELDNHLVVYKWYDNVVMFLTGSTSENELVLADTLRTYEEGLSIILRAMLDEKTLLDSLETVLLAMDELIDQEGIILETDPQLLATRVSSGGVTLADGMPLGEQTFTQAFQSARDQLTRSILS</sequence>
<evidence type="ECO:0000256" key="10">
    <source>
        <dbReference type="ARBA" id="ARBA00023329"/>
    </source>
</evidence>
<comment type="caution">
    <text evidence="14">The sequence shown here is derived from an EMBL/GenBank/DDBJ whole genome shotgun (WGS) entry which is preliminary data.</text>
</comment>
<keyword evidence="4 12" id="KW-0813">Transport</keyword>
<evidence type="ECO:0000313" key="15">
    <source>
        <dbReference type="Proteomes" id="UP001157974"/>
    </source>
</evidence>
<comment type="subcellular location">
    <subcellularLocation>
        <location evidence="12">Cytoplasm</location>
    </subcellularLocation>
    <subcellularLocation>
        <location evidence="1 12">Golgi apparatus membrane</location>
        <topology evidence="1 12">Peripheral membrane protein</topology>
        <orientation evidence="1 12">Cytoplasmic side</orientation>
    </subcellularLocation>
    <subcellularLocation>
        <location evidence="12">Cytoplasmic vesicle</location>
        <location evidence="12">COPI-coated vesicle membrane</location>
        <topology evidence="12">Peripheral membrane protein</topology>
        <orientation evidence="12">Cytoplasmic side</orientation>
    </subcellularLocation>
</comment>
<dbReference type="GO" id="GO:0000139">
    <property type="term" value="C:Golgi membrane"/>
    <property type="evidence" value="ECO:0007669"/>
    <property type="project" value="UniProtKB-SubCell"/>
</dbReference>
<gene>
    <name evidence="14" type="ORF">NDN08_003642</name>
</gene>
<dbReference type="PANTHER" id="PTHR11043">
    <property type="entry name" value="ZETA-COAT PROTEIN"/>
    <property type="match status" value="1"/>
</dbReference>
<evidence type="ECO:0000313" key="14">
    <source>
        <dbReference type="EMBL" id="KAJ8907160.1"/>
    </source>
</evidence>
<dbReference type="GO" id="GO:0006890">
    <property type="term" value="P:retrograde vesicle-mediated transport, Golgi to endoplasmic reticulum"/>
    <property type="evidence" value="ECO:0007669"/>
    <property type="project" value="UniProtKB-UniRule"/>
</dbReference>
<evidence type="ECO:0000256" key="11">
    <source>
        <dbReference type="ARBA" id="ARBA00045555"/>
    </source>
</evidence>
<evidence type="ECO:0000256" key="9">
    <source>
        <dbReference type="ARBA" id="ARBA00023136"/>
    </source>
</evidence>
<dbReference type="GO" id="GO:0030126">
    <property type="term" value="C:COPI vesicle coat"/>
    <property type="evidence" value="ECO:0007669"/>
    <property type="project" value="UniProtKB-UniRule"/>
</dbReference>
<keyword evidence="7 12" id="KW-0653">Protein transport</keyword>
<comment type="subunit">
    <text evidence="3 12">Oligomeric complex that consists of at least the alpha, beta, beta', gamma, delta, epsilon and zeta subunits.</text>
</comment>
<dbReference type="InterPro" id="IPR022775">
    <property type="entry name" value="AP_mu_sigma_su"/>
</dbReference>
<evidence type="ECO:0000256" key="3">
    <source>
        <dbReference type="ARBA" id="ARBA00011775"/>
    </source>
</evidence>
<reference evidence="14 15" key="1">
    <citation type="journal article" date="2023" name="Nat. Commun.">
        <title>Origin of minicircular mitochondrial genomes in red algae.</title>
        <authorList>
            <person name="Lee Y."/>
            <person name="Cho C.H."/>
            <person name="Lee Y.M."/>
            <person name="Park S.I."/>
            <person name="Yang J.H."/>
            <person name="West J.A."/>
            <person name="Bhattacharya D."/>
            <person name="Yoon H.S."/>
        </authorList>
    </citation>
    <scope>NUCLEOTIDE SEQUENCE [LARGE SCALE GENOMIC DNA]</scope>
    <source>
        <strain evidence="14 15">CCMP1338</strain>
        <tissue evidence="14">Whole cell</tissue>
    </source>
</reference>
<dbReference type="EMBL" id="JAMWBK010000003">
    <property type="protein sequence ID" value="KAJ8907160.1"/>
    <property type="molecule type" value="Genomic_DNA"/>
</dbReference>
<protein>
    <recommendedName>
        <fullName evidence="12">Coatomer subunit zeta</fullName>
    </recommendedName>
</protein>
<dbReference type="SUPFAM" id="SSF64356">
    <property type="entry name" value="SNARE-like"/>
    <property type="match status" value="1"/>
</dbReference>
<organism evidence="14 15">
    <name type="scientific">Rhodosorus marinus</name>
    <dbReference type="NCBI Taxonomy" id="101924"/>
    <lineage>
        <taxon>Eukaryota</taxon>
        <taxon>Rhodophyta</taxon>
        <taxon>Stylonematophyceae</taxon>
        <taxon>Stylonematales</taxon>
        <taxon>Stylonemataceae</taxon>
        <taxon>Rhodosorus</taxon>
    </lineage>
</organism>
<keyword evidence="8 12" id="KW-0333">Golgi apparatus</keyword>
<dbReference type="GO" id="GO:0006886">
    <property type="term" value="P:intracellular protein transport"/>
    <property type="evidence" value="ECO:0007669"/>
    <property type="project" value="TreeGrafter"/>
</dbReference>
<dbReference type="Proteomes" id="UP001157974">
    <property type="component" value="Unassembled WGS sequence"/>
</dbReference>
<feature type="domain" description="AP complex mu/sigma subunit" evidence="13">
    <location>
        <begin position="8"/>
        <end position="147"/>
    </location>
</feature>
<evidence type="ECO:0000256" key="6">
    <source>
        <dbReference type="ARBA" id="ARBA00022892"/>
    </source>
</evidence>
<keyword evidence="9 12" id="KW-0472">Membrane</keyword>
<dbReference type="Gene3D" id="3.30.450.60">
    <property type="match status" value="1"/>
</dbReference>
<name>A0AAV8UX34_9RHOD</name>
<keyword evidence="6 12" id="KW-0931">ER-Golgi transport</keyword>
<keyword evidence="5 12" id="KW-0963">Cytoplasm</keyword>
<evidence type="ECO:0000256" key="5">
    <source>
        <dbReference type="ARBA" id="ARBA00022490"/>
    </source>
</evidence>
<evidence type="ECO:0000256" key="8">
    <source>
        <dbReference type="ARBA" id="ARBA00023034"/>
    </source>
</evidence>
<comment type="function">
    <text evidence="11">The coatomer is a cytosolic protein complex that binds to dilysine motifs and reversibly associates with Golgi non-clathrin-coated vesicles, which further mediate biosynthetic protein transport from the ER, via the Golgi up to the trans Golgi network. Coatomer complex is required for budding from Golgi membranes, and is essential for the retrograde Golgi-to-ER transport of dilysine-tagged proteins. The zeta subunit may be involved in regulating the coat assembly and, hence, the rate of biosynthetic protein transport due to its association-dissociation properties with the coatomer complex.</text>
</comment>
<evidence type="ECO:0000256" key="4">
    <source>
        <dbReference type="ARBA" id="ARBA00022448"/>
    </source>
</evidence>
<dbReference type="PANTHER" id="PTHR11043:SF0">
    <property type="entry name" value="COATOMER SUBUNIT ZETA"/>
    <property type="match status" value="1"/>
</dbReference>
<dbReference type="InterPro" id="IPR011012">
    <property type="entry name" value="Longin-like_dom_sf"/>
</dbReference>
<comment type="similarity">
    <text evidence="2 12">Belongs to the adaptor complexes small subunit family.</text>
</comment>
<evidence type="ECO:0000256" key="12">
    <source>
        <dbReference type="RuleBase" id="RU366053"/>
    </source>
</evidence>
<dbReference type="InterPro" id="IPR039652">
    <property type="entry name" value="Coatomer_zeta"/>
</dbReference>
<evidence type="ECO:0000259" key="13">
    <source>
        <dbReference type="Pfam" id="PF01217"/>
    </source>
</evidence>
<evidence type="ECO:0000256" key="1">
    <source>
        <dbReference type="ARBA" id="ARBA00004255"/>
    </source>
</evidence>
<evidence type="ECO:0000256" key="7">
    <source>
        <dbReference type="ARBA" id="ARBA00022927"/>
    </source>
</evidence>
<dbReference type="GO" id="GO:0006891">
    <property type="term" value="P:intra-Golgi vesicle-mediated transport"/>
    <property type="evidence" value="ECO:0007669"/>
    <property type="project" value="TreeGrafter"/>
</dbReference>
<dbReference type="AlphaFoldDB" id="A0AAV8UX34"/>
<proteinExistence type="inferred from homology"/>
<accession>A0AAV8UX34</accession>
<keyword evidence="15" id="KW-1185">Reference proteome</keyword>
<evidence type="ECO:0000256" key="2">
    <source>
        <dbReference type="ARBA" id="ARBA00006972"/>
    </source>
</evidence>
<dbReference type="Pfam" id="PF01217">
    <property type="entry name" value="Clat_adaptor_s"/>
    <property type="match status" value="1"/>
</dbReference>
<keyword evidence="10 12" id="KW-0968">Cytoplasmic vesicle</keyword>